<dbReference type="PROSITE" id="PS00018">
    <property type="entry name" value="EF_HAND_1"/>
    <property type="match status" value="1"/>
</dbReference>
<dbReference type="OMA" id="QTYYSTE"/>
<dbReference type="Proteomes" id="UP000436858">
    <property type="component" value="Unassembled WGS sequence"/>
</dbReference>
<feature type="domain" description="Major fimbrial subunit protein N-terminal" evidence="6">
    <location>
        <begin position="56"/>
        <end position="211"/>
    </location>
</feature>
<reference evidence="11" key="5">
    <citation type="submission" date="2022-10" db="EMBL/GenBank/DDBJ databases">
        <title>Human gut microbiome strain richness.</title>
        <authorList>
            <person name="Chen-Liaw A."/>
        </authorList>
    </citation>
    <scope>NUCLEOTIDE SEQUENCE</scope>
    <source>
        <strain evidence="11">1001283st1_A3_1001283B150304_161114</strain>
    </source>
</reference>
<dbReference type="InterPro" id="IPR018247">
    <property type="entry name" value="EF_Hand_1_Ca_BS"/>
</dbReference>
<organism evidence="8 17">
    <name type="scientific">Bacteroides thetaiotaomicron</name>
    <dbReference type="NCBI Taxonomy" id="818"/>
    <lineage>
        <taxon>Bacteria</taxon>
        <taxon>Pseudomonadati</taxon>
        <taxon>Bacteroidota</taxon>
        <taxon>Bacteroidia</taxon>
        <taxon>Bacteroidales</taxon>
        <taxon>Bacteroidaceae</taxon>
        <taxon>Bacteroides</taxon>
    </lineage>
</organism>
<dbReference type="EMBL" id="CP083685">
    <property type="protein sequence ID" value="UYU89559.1"/>
    <property type="molecule type" value="Genomic_DNA"/>
</dbReference>
<dbReference type="EMBL" id="QSJP01000017">
    <property type="protein sequence ID" value="RHD85368.1"/>
    <property type="molecule type" value="Genomic_DNA"/>
</dbReference>
<dbReference type="RefSeq" id="WP_008764428.1">
    <property type="nucleotide sequence ID" value="NZ_BAABXH010000002.1"/>
</dbReference>
<dbReference type="AlphaFoldDB" id="A0A0P0FHT4"/>
<evidence type="ECO:0000313" key="7">
    <source>
        <dbReference type="EMBL" id="KAB4314735.1"/>
    </source>
</evidence>
<dbReference type="Proteomes" id="UP000284785">
    <property type="component" value="Unassembled WGS sequence"/>
</dbReference>
<evidence type="ECO:0000256" key="3">
    <source>
        <dbReference type="ARBA" id="ARBA00022729"/>
    </source>
</evidence>
<reference evidence="15 16" key="2">
    <citation type="journal article" date="2019" name="Nat. Med.">
        <title>A library of human gut bacterial isolates paired with longitudinal multiomics data enables mechanistic microbiome research.</title>
        <authorList>
            <person name="Poyet M."/>
            <person name="Groussin M."/>
            <person name="Gibbons S.M."/>
            <person name="Avila-Pacheco J."/>
            <person name="Jiang X."/>
            <person name="Kearney S.M."/>
            <person name="Perrotta A.R."/>
            <person name="Berdy B."/>
            <person name="Zhao S."/>
            <person name="Lieberman T.D."/>
            <person name="Swanson P.K."/>
            <person name="Smith M."/>
            <person name="Roesemann S."/>
            <person name="Alexander J.E."/>
            <person name="Rich S.A."/>
            <person name="Livny J."/>
            <person name="Vlamakis H."/>
            <person name="Clish C."/>
            <person name="Bullock K."/>
            <person name="Deik A."/>
            <person name="Scott J."/>
            <person name="Pierce K.A."/>
            <person name="Xavier R.J."/>
            <person name="Alm E.J."/>
        </authorList>
    </citation>
    <scope>NUCLEOTIDE SEQUENCE [LARGE SCALE GENOMIC DNA]</scope>
    <source>
        <strain evidence="9 15">BIOML-A162</strain>
        <strain evidence="8 17">BIOML-A165</strain>
        <strain evidence="7 16">BIOML-A188</strain>
    </source>
</reference>
<evidence type="ECO:0000256" key="2">
    <source>
        <dbReference type="ARBA" id="ARBA00006011"/>
    </source>
</evidence>
<evidence type="ECO:0000313" key="13">
    <source>
        <dbReference type="EMBL" id="UYU89559.1"/>
    </source>
</evidence>
<dbReference type="EMBL" id="WCRY01000023">
    <property type="protein sequence ID" value="KAB4477117.1"/>
    <property type="molecule type" value="Genomic_DNA"/>
</dbReference>
<reference evidence="10" key="4">
    <citation type="submission" date="2021-07" db="EMBL/GenBank/DDBJ databases">
        <title>Comparative genomics of Bacteroides fragilis group isolates reveals species-dependent resistance mechanisms and validates clinical tools for resistance prediction.</title>
        <authorList>
            <person name="Wallace M.J."/>
            <person name="Jean S."/>
            <person name="Wallace M.A."/>
            <person name="Carey-Ann B.D."/>
            <person name="Dantas G."/>
        </authorList>
    </citation>
    <scope>NUCLEOTIDE SEQUENCE</scope>
    <source>
        <strain evidence="10">BJH_160</strain>
    </source>
</reference>
<dbReference type="EMBL" id="WCSY01000004">
    <property type="protein sequence ID" value="KAB4314735.1"/>
    <property type="molecule type" value="Genomic_DNA"/>
</dbReference>
<dbReference type="GeneID" id="60925398"/>
<evidence type="ECO:0000256" key="1">
    <source>
        <dbReference type="ARBA" id="ARBA00004561"/>
    </source>
</evidence>
<dbReference type="EMBL" id="JAHYQA010000003">
    <property type="protein sequence ID" value="MCE9236955.1"/>
    <property type="molecule type" value="Genomic_DNA"/>
</dbReference>
<reference evidence="12 14" key="1">
    <citation type="submission" date="2018-08" db="EMBL/GenBank/DDBJ databases">
        <title>A genome reference for cultivated species of the human gut microbiota.</title>
        <authorList>
            <person name="Zou Y."/>
            <person name="Xue W."/>
            <person name="Luo G."/>
        </authorList>
    </citation>
    <scope>NUCLEOTIDE SEQUENCE [LARGE SCALE GENOMIC DNA]</scope>
    <source>
        <strain evidence="12 14">AM30-26</strain>
    </source>
</reference>
<dbReference type="Proteomes" id="UP000460317">
    <property type="component" value="Unassembled WGS sequence"/>
</dbReference>
<reference evidence="13" key="3">
    <citation type="submission" date="2021-06" db="EMBL/GenBank/DDBJ databases">
        <title>Interrogation of the integrated mobile genetic elements in gut-associated Bacteroides with a consensus prediction approach.</title>
        <authorList>
            <person name="Campbell D.E."/>
            <person name="Leigh J.R."/>
            <person name="Kim T."/>
            <person name="England W."/>
            <person name="Whitaker R.J."/>
            <person name="Degnan P.H."/>
        </authorList>
    </citation>
    <scope>NUCLEOTIDE SEQUENCE</scope>
    <source>
        <strain evidence="13">VPI-3443</strain>
    </source>
</reference>
<evidence type="ECO:0000313" key="11">
    <source>
        <dbReference type="EMBL" id="MDC2235816.1"/>
    </source>
</evidence>
<dbReference type="Pfam" id="PF06321">
    <property type="entry name" value="P_gingi_FimA"/>
    <property type="match status" value="1"/>
</dbReference>
<gene>
    <name evidence="12" type="ORF">DW780_17585</name>
    <name evidence="9" type="ORF">GAN91_20325</name>
    <name evidence="8" type="ORF">GAN93_09190</name>
    <name evidence="7" type="ORF">GAO51_05065</name>
    <name evidence="10" type="ORF">K0H07_07240</name>
    <name evidence="13" type="ORF">KQP74_16580</name>
    <name evidence="11" type="ORF">PO127_08670</name>
</gene>
<evidence type="ECO:0000313" key="12">
    <source>
        <dbReference type="EMBL" id="RHD85368.1"/>
    </source>
</evidence>
<evidence type="ECO:0000256" key="4">
    <source>
        <dbReference type="ARBA" id="ARBA00023263"/>
    </source>
</evidence>
<comment type="similarity">
    <text evidence="2">Belongs to the bacteroidetes fimbrillin superfamily. FimA/Mfa1 family.</text>
</comment>
<protein>
    <submittedName>
        <fullName evidence="8">DUF4906 domain-containing protein</fullName>
    </submittedName>
</protein>
<dbReference type="EMBL" id="JAQNVG010000011">
    <property type="protein sequence ID" value="MDC2235816.1"/>
    <property type="molecule type" value="Genomic_DNA"/>
</dbReference>
<dbReference type="Gene3D" id="2.60.40.2580">
    <property type="match status" value="1"/>
</dbReference>
<accession>A0A0P0FHT4</accession>
<dbReference type="InterPro" id="IPR029141">
    <property type="entry name" value="FimA_N"/>
</dbReference>
<evidence type="ECO:0000313" key="15">
    <source>
        <dbReference type="Proteomes" id="UP000436858"/>
    </source>
</evidence>
<evidence type="ECO:0000313" key="14">
    <source>
        <dbReference type="Proteomes" id="UP000284785"/>
    </source>
</evidence>
<dbReference type="Proteomes" id="UP000440614">
    <property type="component" value="Unassembled WGS sequence"/>
</dbReference>
<comment type="subcellular location">
    <subcellularLocation>
        <location evidence="1">Fimbrium</location>
    </subcellularLocation>
</comment>
<sequence>MKKQNNILKLIKNITYLTLACIAFNACTDEEIYKSSEIVEGVPVEVGFKFTIPSMQKVSTRGLSDEGEFQVNDLYVLIFNANNDQARKTGGGYYNSDLIKNVITGNQANGKVSSGTLTLKTTSGESLIYAVANVKGNDLGGDITAALENVNSLADFKKLSVALTIKANVERSSPALVMSGAYIDGSTQPQTGYCNIPAQSTTLSGKISLTRLDSHIIFKITPNMQANGGKIKTFTPKSWRVYNVPNKSYIVAQDADAVGNTAEDYENTESSIRFGEQTDNIYDFDFYMLENRKNAKTYEGRSIENYKQREEEVKTNEHKNTGEYKYVEPYATFVEIKAHMEIENADNDNGIRVADVTYVIHLGYVDNVAADFKNERNKKYTYNVTINNVEDIVTEVTEEGNPENTPGAEGDIVDSQTTVYNLDAHYGYLILKFKYSEVKDGLQFYVKTPFGETNNDDKSVVGHDCKWLRFARCNNESTLANYPKDGKGLINLFELKADIEDQYQKDTNKDNTYYYTVFVDEYFYENNPLETSSNNNWGNENWEEFVNKDDRYALLIFSPQKSPDGESSYASAKYMITQKSIQTYYSTEKFNSDKTALGMEHIDETGVPNGWESGSYGSSQENGYKNTYPVVNNTNISSYGTETLSNGKNTFTINDAANAIQACMARNRDENNDGKISGSEVKWFLPAINQLVGMFLGAESLPTPLFGDGDKQPGTYTYNKKEIGTYGTYHYISSDKQRLWSEEGATFGPAAGILYAKAPEKLRCVRTLGISSQYNSTSKKEGKIYNMNNSYTFQMAYLDKQSIRTSFIENGELDLHHNFSSYNRPYTAFQVANKRMTIDGIETSNGWGGSNNRPRPTNWESLVKNSGLSRSVCTNYFENANKSDKGSWRAPNQRELMIIYLQDPSLVEYQVTDAYDYRYGSFTRTCWKFNENDHFTVDKDLITKGTVGSFVRCVRDVK</sequence>
<dbReference type="EMBL" id="WCSB01000007">
    <property type="protein sequence ID" value="KAB4452793.1"/>
    <property type="molecule type" value="Genomic_DNA"/>
</dbReference>
<dbReference type="Proteomes" id="UP001217776">
    <property type="component" value="Unassembled WGS sequence"/>
</dbReference>
<evidence type="ECO:0000313" key="16">
    <source>
        <dbReference type="Proteomes" id="UP000440614"/>
    </source>
</evidence>
<keyword evidence="3 5" id="KW-0732">Signal</keyword>
<evidence type="ECO:0000313" key="8">
    <source>
        <dbReference type="EMBL" id="KAB4452793.1"/>
    </source>
</evidence>
<dbReference type="Proteomes" id="UP001162960">
    <property type="component" value="Chromosome"/>
</dbReference>
<evidence type="ECO:0000313" key="10">
    <source>
        <dbReference type="EMBL" id="MCE9236955.1"/>
    </source>
</evidence>
<evidence type="ECO:0000256" key="5">
    <source>
        <dbReference type="SAM" id="SignalP"/>
    </source>
</evidence>
<feature type="signal peptide" evidence="5">
    <location>
        <begin position="1"/>
        <end position="25"/>
    </location>
</feature>
<dbReference type="GO" id="GO:0009289">
    <property type="term" value="C:pilus"/>
    <property type="evidence" value="ECO:0007669"/>
    <property type="project" value="UniProtKB-SubCell"/>
</dbReference>
<name>A0A0P0FHT4_BACT4</name>
<evidence type="ECO:0000259" key="6">
    <source>
        <dbReference type="Pfam" id="PF06321"/>
    </source>
</evidence>
<accession>C6ILD5</accession>
<evidence type="ECO:0000313" key="9">
    <source>
        <dbReference type="EMBL" id="KAB4477117.1"/>
    </source>
</evidence>
<proteinExistence type="inferred from homology"/>
<feature type="chain" id="PRO_5002966573" evidence="5">
    <location>
        <begin position="26"/>
        <end position="958"/>
    </location>
</feature>
<dbReference type="Proteomes" id="UP001200544">
    <property type="component" value="Unassembled WGS sequence"/>
</dbReference>
<evidence type="ECO:0000313" key="17">
    <source>
        <dbReference type="Proteomes" id="UP000460317"/>
    </source>
</evidence>
<dbReference type="KEGG" id="btho:Btheta7330_03882"/>
<keyword evidence="4" id="KW-0281">Fimbrium</keyword>